<feature type="transmembrane region" description="Helical" evidence="8">
    <location>
        <begin position="345"/>
        <end position="364"/>
    </location>
</feature>
<accession>A0A1B3XK71</accession>
<evidence type="ECO:0000256" key="3">
    <source>
        <dbReference type="ARBA" id="ARBA00022448"/>
    </source>
</evidence>
<dbReference type="STRING" id="264697.ABE28_004490"/>
<comment type="subcellular location">
    <subcellularLocation>
        <location evidence="1">Membrane</location>
        <topology evidence="1">Multi-pass membrane protein</topology>
    </subcellularLocation>
</comment>
<evidence type="ECO:0000256" key="8">
    <source>
        <dbReference type="SAM" id="Phobius"/>
    </source>
</evidence>
<dbReference type="KEGG" id="bmur:ABE28_004490"/>
<dbReference type="OrthoDB" id="1891864at2"/>
<keyword evidence="4" id="KW-0309">Germination</keyword>
<dbReference type="EMBL" id="CP017080">
    <property type="protein sequence ID" value="AOH53599.1"/>
    <property type="molecule type" value="Genomic_DNA"/>
</dbReference>
<protein>
    <submittedName>
        <fullName evidence="9">Uncharacterized protein</fullName>
    </submittedName>
</protein>
<evidence type="ECO:0000256" key="1">
    <source>
        <dbReference type="ARBA" id="ARBA00004141"/>
    </source>
</evidence>
<feature type="transmembrane region" description="Helical" evidence="8">
    <location>
        <begin position="270"/>
        <end position="295"/>
    </location>
</feature>
<feature type="transmembrane region" description="Helical" evidence="8">
    <location>
        <begin position="12"/>
        <end position="31"/>
    </location>
</feature>
<evidence type="ECO:0000256" key="6">
    <source>
        <dbReference type="ARBA" id="ARBA00022989"/>
    </source>
</evidence>
<dbReference type="RefSeq" id="WP_064466860.1">
    <property type="nucleotide sequence ID" value="NZ_CP017080.1"/>
</dbReference>
<comment type="similarity">
    <text evidence="2">Belongs to the amino acid-polyamine-organocation (APC) superfamily. Spore germination protein (SGP) (TC 2.A.3.9) family.</text>
</comment>
<dbReference type="NCBIfam" id="TIGR00912">
    <property type="entry name" value="2A0309"/>
    <property type="match status" value="1"/>
</dbReference>
<dbReference type="PANTHER" id="PTHR34975:SF2">
    <property type="entry name" value="SPORE GERMINATION PROTEIN A2"/>
    <property type="match status" value="1"/>
</dbReference>
<keyword evidence="7 8" id="KW-0472">Membrane</keyword>
<evidence type="ECO:0000256" key="2">
    <source>
        <dbReference type="ARBA" id="ARBA00007998"/>
    </source>
</evidence>
<evidence type="ECO:0000256" key="4">
    <source>
        <dbReference type="ARBA" id="ARBA00022544"/>
    </source>
</evidence>
<keyword evidence="3" id="KW-0813">Transport</keyword>
<dbReference type="AlphaFoldDB" id="A0A1B3XK71"/>
<gene>
    <name evidence="9" type="ORF">ABE28_004490</name>
</gene>
<feature type="transmembrane region" description="Helical" evidence="8">
    <location>
        <begin position="79"/>
        <end position="99"/>
    </location>
</feature>
<feature type="transmembrane region" description="Helical" evidence="8">
    <location>
        <begin position="114"/>
        <end position="131"/>
    </location>
</feature>
<dbReference type="Pfam" id="PF03845">
    <property type="entry name" value="Spore_permease"/>
    <property type="match status" value="1"/>
</dbReference>
<dbReference type="InterPro" id="IPR004761">
    <property type="entry name" value="Spore_GerAB"/>
</dbReference>
<reference evidence="9 10" key="1">
    <citation type="submission" date="2016-08" db="EMBL/GenBank/DDBJ databases">
        <title>Complete genome sequence of Bacillus muralis G25-68, a strain with toxicity to nematodes.</title>
        <authorList>
            <person name="Zheng Z."/>
        </authorList>
    </citation>
    <scope>NUCLEOTIDE SEQUENCE [LARGE SCALE GENOMIC DNA]</scope>
    <source>
        <strain evidence="9 10">G25-68</strain>
    </source>
</reference>
<proteinExistence type="inferred from homology"/>
<dbReference type="PANTHER" id="PTHR34975">
    <property type="entry name" value="SPORE GERMINATION PROTEIN A2"/>
    <property type="match status" value="1"/>
</dbReference>
<dbReference type="Proteomes" id="UP000077926">
    <property type="component" value="Chromosome"/>
</dbReference>
<feature type="transmembrane region" description="Helical" evidence="8">
    <location>
        <begin position="186"/>
        <end position="208"/>
    </location>
</feature>
<dbReference type="GO" id="GO:0016020">
    <property type="term" value="C:membrane"/>
    <property type="evidence" value="ECO:0007669"/>
    <property type="project" value="UniProtKB-SubCell"/>
</dbReference>
<evidence type="ECO:0000313" key="10">
    <source>
        <dbReference type="Proteomes" id="UP000077926"/>
    </source>
</evidence>
<evidence type="ECO:0000313" key="9">
    <source>
        <dbReference type="EMBL" id="AOH53599.1"/>
    </source>
</evidence>
<feature type="transmembrane region" description="Helical" evidence="8">
    <location>
        <begin position="143"/>
        <end position="166"/>
    </location>
</feature>
<name>A0A1B3XK71_9BACI</name>
<evidence type="ECO:0000256" key="7">
    <source>
        <dbReference type="ARBA" id="ARBA00023136"/>
    </source>
</evidence>
<sequence length="366" mass="41316">MRGKPLVGIIEMQFVMVLFLLGSAIILGLGLDAGEYSWLANLLAGITGLFLFNLYIYIWNENGHQGLNHILTAQFGKHLGFIISFIYIVYFAYIASRVLNDIVHFINSTLLHNMHPFFIKFTILLIIIYTYSKGLEPFVRSAVIFGFVTILFLLLIPFFIVLSSNFHIDYILPFHSLDVNKIIKSVFPTLVTFPYGELVVFLALLPFLKEKKALSKGGSIVIILSMFLLSIFSFLTIGVLHPDLAKSYSYPLVTTIEHIGLIGFFQRLDIMAVIIFMIGCYFKITVFTFAAIFVAKDCMNKWKVNDNGLVSSIFIAIIALSYLYSDNNSLHVKIGLELIPVLLHVPLQIVVPLLIVIIIFMKGLKK</sequence>
<feature type="transmembrane region" description="Helical" evidence="8">
    <location>
        <begin position="37"/>
        <end position="58"/>
    </location>
</feature>
<evidence type="ECO:0000256" key="5">
    <source>
        <dbReference type="ARBA" id="ARBA00022692"/>
    </source>
</evidence>
<feature type="transmembrane region" description="Helical" evidence="8">
    <location>
        <begin position="220"/>
        <end position="240"/>
    </location>
</feature>
<organism evidence="9 10">
    <name type="scientific">Peribacillus muralis</name>
    <dbReference type="NCBI Taxonomy" id="264697"/>
    <lineage>
        <taxon>Bacteria</taxon>
        <taxon>Bacillati</taxon>
        <taxon>Bacillota</taxon>
        <taxon>Bacilli</taxon>
        <taxon>Bacillales</taxon>
        <taxon>Bacillaceae</taxon>
        <taxon>Peribacillus</taxon>
    </lineage>
</organism>
<feature type="transmembrane region" description="Helical" evidence="8">
    <location>
        <begin position="307"/>
        <end position="325"/>
    </location>
</feature>
<keyword evidence="6 8" id="KW-1133">Transmembrane helix</keyword>
<dbReference type="GO" id="GO:0009847">
    <property type="term" value="P:spore germination"/>
    <property type="evidence" value="ECO:0007669"/>
    <property type="project" value="InterPro"/>
</dbReference>
<keyword evidence="5 8" id="KW-0812">Transmembrane</keyword>
<keyword evidence="10" id="KW-1185">Reference proteome</keyword>